<dbReference type="InterPro" id="IPR012341">
    <property type="entry name" value="6hp_glycosidase-like_sf"/>
</dbReference>
<evidence type="ECO:0000256" key="2">
    <source>
        <dbReference type="SAM" id="SignalP"/>
    </source>
</evidence>
<feature type="signal peptide" evidence="2">
    <location>
        <begin position="1"/>
        <end position="23"/>
    </location>
</feature>
<dbReference type="GO" id="GO:0005975">
    <property type="term" value="P:carbohydrate metabolic process"/>
    <property type="evidence" value="ECO:0007669"/>
    <property type="project" value="InterPro"/>
</dbReference>
<feature type="compositionally biased region" description="Gly residues" evidence="1">
    <location>
        <begin position="222"/>
        <end position="252"/>
    </location>
</feature>
<accession>A0A7W4YCP7</accession>
<reference evidence="3 4" key="2">
    <citation type="submission" date="2020-08" db="EMBL/GenBank/DDBJ databases">
        <authorList>
            <person name="Partida-Martinez L."/>
            <person name="Huntemann M."/>
            <person name="Clum A."/>
            <person name="Wang J."/>
            <person name="Palaniappan K."/>
            <person name="Ritter S."/>
            <person name="Chen I.-M."/>
            <person name="Stamatis D."/>
            <person name="Reddy T."/>
            <person name="O'Malley R."/>
            <person name="Daum C."/>
            <person name="Shapiro N."/>
            <person name="Ivanova N."/>
            <person name="Kyrpides N."/>
            <person name="Woyke T."/>
        </authorList>
    </citation>
    <scope>NUCLEOTIDE SEQUENCE [LARGE SCALE GENOMIC DNA]</scope>
    <source>
        <strain evidence="3 4">RAS26</strain>
    </source>
</reference>
<protein>
    <recommendedName>
        <fullName evidence="5">Glycoside hydrolase family 15</fullName>
    </recommendedName>
</protein>
<evidence type="ECO:0000313" key="3">
    <source>
        <dbReference type="EMBL" id="MBB2923902.1"/>
    </source>
</evidence>
<dbReference type="PANTHER" id="PTHR31616:SF0">
    <property type="entry name" value="GLUCAN 1,4-ALPHA-GLUCOSIDASE"/>
    <property type="match status" value="1"/>
</dbReference>
<proteinExistence type="predicted"/>
<dbReference type="SUPFAM" id="SSF48208">
    <property type="entry name" value="Six-hairpin glycosidases"/>
    <property type="match status" value="1"/>
</dbReference>
<dbReference type="GO" id="GO:0004553">
    <property type="term" value="F:hydrolase activity, hydrolyzing O-glycosyl compounds"/>
    <property type="evidence" value="ECO:0007669"/>
    <property type="project" value="TreeGrafter"/>
</dbReference>
<name>A0A7W4YCP7_9CELL</name>
<dbReference type="AlphaFoldDB" id="A0A7W4YCP7"/>
<feature type="chain" id="PRO_5030836230" description="Glycoside hydrolase family 15" evidence="2">
    <location>
        <begin position="24"/>
        <end position="493"/>
    </location>
</feature>
<dbReference type="PANTHER" id="PTHR31616">
    <property type="entry name" value="TREHALASE"/>
    <property type="match status" value="1"/>
</dbReference>
<dbReference type="RefSeq" id="WP_183296730.1">
    <property type="nucleotide sequence ID" value="NZ_JACHVX010000004.1"/>
</dbReference>
<dbReference type="Gene3D" id="1.50.10.10">
    <property type="match status" value="1"/>
</dbReference>
<gene>
    <name evidence="3" type="ORF">FHR80_002830</name>
</gene>
<feature type="region of interest" description="Disordered" evidence="1">
    <location>
        <begin position="222"/>
        <end position="258"/>
    </location>
</feature>
<evidence type="ECO:0000313" key="4">
    <source>
        <dbReference type="Proteomes" id="UP000518206"/>
    </source>
</evidence>
<sequence>MPARRLRRAAVPAVITAATLLLASSSVGGPRPYAEPALRTQAALLSVEDAVIAVGPDEPVERFEGSNVTAAVVSAAGEDAHEAAERHEELEALADTQRDWLAAGTVPGPERYADMARQALLDLDTLTLDNGAVLAGPTAAWLYSWPRDASFVAVALARTGHPEDAATILGHLARVQEPDGTFQARYLPDESGVPDERGTQLDGGAWYLWAAAEWYAAAGDGADGGADGGDGGDSSEGAADGGDSGEGAADGGDSGDDDARAATLEALAPSLSRALAAIEGAIDPVSGMPRPSPDYWEVRETRTTLGVVAPMLLGARAAQELAQSVGATPVGVRPAWATALGARAASVEALLDRAVETRFAPLGYPRHDGGHVKDAAVAFLMPPFASGSPDVTAAWVEAAEGMARPAGGLAPGVGWKADGISWTPQTALFALTAAGAGRVDEARSRLDWLDAHRTDAGSLPEKVLWDGRPADLAPLAWTASLVLLTLDELDAQD</sequence>
<organism evidence="3 4">
    <name type="scientific">Cellulomonas cellasea</name>
    <dbReference type="NCBI Taxonomy" id="43670"/>
    <lineage>
        <taxon>Bacteria</taxon>
        <taxon>Bacillati</taxon>
        <taxon>Actinomycetota</taxon>
        <taxon>Actinomycetes</taxon>
        <taxon>Micrococcales</taxon>
        <taxon>Cellulomonadaceae</taxon>
        <taxon>Cellulomonas</taxon>
    </lineage>
</organism>
<evidence type="ECO:0008006" key="5">
    <source>
        <dbReference type="Google" id="ProtNLM"/>
    </source>
</evidence>
<comment type="caution">
    <text evidence="3">The sequence shown here is derived from an EMBL/GenBank/DDBJ whole genome shotgun (WGS) entry which is preliminary data.</text>
</comment>
<evidence type="ECO:0000256" key="1">
    <source>
        <dbReference type="SAM" id="MobiDB-lite"/>
    </source>
</evidence>
<dbReference type="Proteomes" id="UP000518206">
    <property type="component" value="Unassembled WGS sequence"/>
</dbReference>
<keyword evidence="2" id="KW-0732">Signal</keyword>
<dbReference type="InterPro" id="IPR008928">
    <property type="entry name" value="6-hairpin_glycosidase_sf"/>
</dbReference>
<dbReference type="EMBL" id="JACHVX010000004">
    <property type="protein sequence ID" value="MBB2923902.1"/>
    <property type="molecule type" value="Genomic_DNA"/>
</dbReference>
<reference evidence="3 4" key="1">
    <citation type="submission" date="2020-08" db="EMBL/GenBank/DDBJ databases">
        <title>The Agave Microbiome: Exploring the role of microbial communities in plant adaptations to desert environments.</title>
        <authorList>
            <person name="Partida-Martinez L.P."/>
        </authorList>
    </citation>
    <scope>NUCLEOTIDE SEQUENCE [LARGE SCALE GENOMIC DNA]</scope>
    <source>
        <strain evidence="3 4">RAS26</strain>
    </source>
</reference>